<dbReference type="Gene3D" id="3.40.50.1400">
    <property type="match status" value="2"/>
</dbReference>
<keyword evidence="6 8" id="KW-0627">Porphyrin biosynthesis</keyword>
<dbReference type="CDD" id="cd03411">
    <property type="entry name" value="Ferrochelatase_N"/>
    <property type="match status" value="1"/>
</dbReference>
<dbReference type="PROSITE" id="PS00534">
    <property type="entry name" value="FERROCHELATASE"/>
    <property type="match status" value="1"/>
</dbReference>
<keyword evidence="8" id="KW-0472">Membrane</keyword>
<name>A0A922KYK4_DERFA</name>
<evidence type="ECO:0000256" key="3">
    <source>
        <dbReference type="ARBA" id="ARBA00023004"/>
    </source>
</evidence>
<dbReference type="SUPFAM" id="SSF53800">
    <property type="entry name" value="Chelatase"/>
    <property type="match status" value="1"/>
</dbReference>
<keyword evidence="8" id="KW-0999">Mitochondrion inner membrane</keyword>
<keyword evidence="10" id="KW-1185">Reference proteome</keyword>
<dbReference type="InterPro" id="IPR033644">
    <property type="entry name" value="Ferrochelatase_C"/>
</dbReference>
<comment type="similarity">
    <text evidence="2 8">Belongs to the ferrochelatase family.</text>
</comment>
<comment type="subcellular location">
    <subcellularLocation>
        <location evidence="8">Mitochondrion inner membrane</location>
    </subcellularLocation>
</comment>
<dbReference type="InterPro" id="IPR001015">
    <property type="entry name" value="Ferrochelatase"/>
</dbReference>
<evidence type="ECO:0000256" key="6">
    <source>
        <dbReference type="ARBA" id="ARBA00023244"/>
    </source>
</evidence>
<organism evidence="9 10">
    <name type="scientific">Dermatophagoides farinae</name>
    <name type="common">American house dust mite</name>
    <dbReference type="NCBI Taxonomy" id="6954"/>
    <lineage>
        <taxon>Eukaryota</taxon>
        <taxon>Metazoa</taxon>
        <taxon>Ecdysozoa</taxon>
        <taxon>Arthropoda</taxon>
        <taxon>Chelicerata</taxon>
        <taxon>Arachnida</taxon>
        <taxon>Acari</taxon>
        <taxon>Acariformes</taxon>
        <taxon>Sarcoptiformes</taxon>
        <taxon>Astigmata</taxon>
        <taxon>Psoroptidia</taxon>
        <taxon>Analgoidea</taxon>
        <taxon>Pyroglyphidae</taxon>
        <taxon>Dermatophagoidinae</taxon>
        <taxon>Dermatophagoides</taxon>
    </lineage>
</organism>
<evidence type="ECO:0000256" key="8">
    <source>
        <dbReference type="RuleBase" id="RU000607"/>
    </source>
</evidence>
<proteinExistence type="inferred from homology"/>
<evidence type="ECO:0000313" key="10">
    <source>
        <dbReference type="Proteomes" id="UP000790347"/>
    </source>
</evidence>
<dbReference type="EC" id="4.98.1.1" evidence="8"/>
<evidence type="ECO:0000313" key="9">
    <source>
        <dbReference type="EMBL" id="KAH9493319.1"/>
    </source>
</evidence>
<keyword evidence="5 8" id="KW-0456">Lyase</keyword>
<dbReference type="PANTHER" id="PTHR11108">
    <property type="entry name" value="FERROCHELATASE"/>
    <property type="match status" value="1"/>
</dbReference>
<dbReference type="AlphaFoldDB" id="A0A922KYK4"/>
<keyword evidence="4 8" id="KW-0350">Heme biosynthesis</keyword>
<dbReference type="Proteomes" id="UP000790347">
    <property type="component" value="Unassembled WGS sequence"/>
</dbReference>
<sequence>MMMYQIRMVISKWTKKNSQPMAIGQLRDGRIGLLAEINSVMKWTTITNSLSIHRRQMSTTATTTNNNDNDDNDDGNKNVKTAILMLNMGGPKTIADVEPFLRELFLDNDIIRLPLQKWLGPFIAKRRTSKVAKKYSEIGGGSPLHDWTNRQGSLLIERLNHKRPQNGPYKYYIGFRYTSPSLAEAFEQIECDKPERVIAFSQYAQYCCNTTGSSLNQMAKYFQNEKKQNHLHQQKSSFHLSFIDRWPLNNGLINSFIELINNEIEQFPANSRDKILLLFTAHSLPLSSVNVGDTYPMEVSGTVMQIMHQLQYRYPFRLVWQSKVGPVQWQAPPTDDVIKGFIEKGHRNLLLIPISFINEHIETLHELDIEYCNELVAKLPIQMIRRCPTPNDHPLFIDGIVELIDKHIESGIDISPQLLLQCPLCNKQVCRDTRRWLQELKQQQQQQQR</sequence>
<dbReference type="PANTHER" id="PTHR11108:SF1">
    <property type="entry name" value="FERROCHELATASE, MITOCHONDRIAL"/>
    <property type="match status" value="1"/>
</dbReference>
<protein>
    <recommendedName>
        <fullName evidence="8">Ferrochelatase</fullName>
        <ecNumber evidence="8">4.98.1.1</ecNumber>
    </recommendedName>
</protein>
<dbReference type="HAMAP" id="MF_00323">
    <property type="entry name" value="Ferrochelatase"/>
    <property type="match status" value="1"/>
</dbReference>
<gene>
    <name evidence="9" type="ORF">DERF_014076</name>
</gene>
<comment type="function">
    <text evidence="8">Catalyzes the ferrous insertion into protoporphyrin IX.</text>
</comment>
<evidence type="ECO:0000256" key="5">
    <source>
        <dbReference type="ARBA" id="ARBA00023239"/>
    </source>
</evidence>
<evidence type="ECO:0000256" key="4">
    <source>
        <dbReference type="ARBA" id="ARBA00023133"/>
    </source>
</evidence>
<comment type="pathway">
    <text evidence="1 8">Porphyrin-containing compound metabolism; protoheme biosynthesis; protoheme from protoporphyrin-IX: step 1/1.</text>
</comment>
<dbReference type="EMBL" id="ASGP02000008">
    <property type="protein sequence ID" value="KAH9493319.1"/>
    <property type="molecule type" value="Genomic_DNA"/>
</dbReference>
<dbReference type="InterPro" id="IPR019772">
    <property type="entry name" value="Ferrochelatase_AS"/>
</dbReference>
<dbReference type="Pfam" id="PF00762">
    <property type="entry name" value="Ferrochelatase"/>
    <property type="match status" value="1"/>
</dbReference>
<dbReference type="GO" id="GO:0006783">
    <property type="term" value="P:heme biosynthetic process"/>
    <property type="evidence" value="ECO:0007669"/>
    <property type="project" value="UniProtKB-UniRule"/>
</dbReference>
<comment type="caution">
    <text evidence="9">The sequence shown here is derived from an EMBL/GenBank/DDBJ whole genome shotgun (WGS) entry which is preliminary data.</text>
</comment>
<accession>A0A922KYK4</accession>
<comment type="catalytic activity">
    <reaction evidence="7">
        <text>heme b + 2 H(+) = protoporphyrin IX + Fe(2+)</text>
        <dbReference type="Rhea" id="RHEA:22584"/>
        <dbReference type="ChEBI" id="CHEBI:15378"/>
        <dbReference type="ChEBI" id="CHEBI:29033"/>
        <dbReference type="ChEBI" id="CHEBI:57306"/>
        <dbReference type="ChEBI" id="CHEBI:60344"/>
        <dbReference type="EC" id="4.98.1.1"/>
    </reaction>
    <physiologicalReaction direction="right-to-left" evidence="7">
        <dbReference type="Rhea" id="RHEA:22586"/>
    </physiologicalReaction>
</comment>
<reference evidence="9" key="1">
    <citation type="submission" date="2013-05" db="EMBL/GenBank/DDBJ databases">
        <authorList>
            <person name="Yim A.K.Y."/>
            <person name="Chan T.F."/>
            <person name="Ji K.M."/>
            <person name="Liu X.Y."/>
            <person name="Zhou J.W."/>
            <person name="Li R.Q."/>
            <person name="Yang K.Y."/>
            <person name="Li J."/>
            <person name="Li M."/>
            <person name="Law P.T.W."/>
            <person name="Wu Y.L."/>
            <person name="Cai Z.L."/>
            <person name="Qin H."/>
            <person name="Bao Y."/>
            <person name="Leung R.K.K."/>
            <person name="Ng P.K.S."/>
            <person name="Zou J."/>
            <person name="Zhong X.J."/>
            <person name="Ran P.X."/>
            <person name="Zhong N.S."/>
            <person name="Liu Z.G."/>
            <person name="Tsui S.K.W."/>
        </authorList>
    </citation>
    <scope>NUCLEOTIDE SEQUENCE</scope>
    <source>
        <strain evidence="9">Derf</strain>
        <tissue evidence="9">Whole organism</tissue>
    </source>
</reference>
<evidence type="ECO:0000256" key="7">
    <source>
        <dbReference type="ARBA" id="ARBA00049915"/>
    </source>
</evidence>
<dbReference type="InterPro" id="IPR033659">
    <property type="entry name" value="Ferrochelatase_N"/>
</dbReference>
<reference evidence="9" key="2">
    <citation type="journal article" date="2022" name="Res Sq">
        <title>Comparative Genomics Reveals Insights into the Divergent Evolution of Astigmatic Mites and Household Pest Adaptations.</title>
        <authorList>
            <person name="Xiong Q."/>
            <person name="Wan A.T.-Y."/>
            <person name="Liu X.-Y."/>
            <person name="Fung C.S.-H."/>
            <person name="Xiao X."/>
            <person name="Malainual N."/>
            <person name="Hou J."/>
            <person name="Wang L."/>
            <person name="Wang M."/>
            <person name="Yang K."/>
            <person name="Cui Y."/>
            <person name="Leung E."/>
            <person name="Nong W."/>
            <person name="Shin S.-K."/>
            <person name="Au S."/>
            <person name="Jeong K.Y."/>
            <person name="Chew F.T."/>
            <person name="Hui J."/>
            <person name="Leung T.F."/>
            <person name="Tungtrongchitr A."/>
            <person name="Zhong N."/>
            <person name="Liu Z."/>
            <person name="Tsui S."/>
        </authorList>
    </citation>
    <scope>NUCLEOTIDE SEQUENCE</scope>
    <source>
        <strain evidence="9">Derf</strain>
        <tissue evidence="9">Whole organism</tissue>
    </source>
</reference>
<dbReference type="CDD" id="cd00419">
    <property type="entry name" value="Ferrochelatase_C"/>
    <property type="match status" value="1"/>
</dbReference>
<evidence type="ECO:0000256" key="2">
    <source>
        <dbReference type="ARBA" id="ARBA00007718"/>
    </source>
</evidence>
<dbReference type="NCBIfam" id="TIGR00109">
    <property type="entry name" value="hemH"/>
    <property type="match status" value="1"/>
</dbReference>
<dbReference type="GO" id="GO:0004325">
    <property type="term" value="F:ferrochelatase activity"/>
    <property type="evidence" value="ECO:0007669"/>
    <property type="project" value="UniProtKB-UniRule"/>
</dbReference>
<dbReference type="GO" id="GO:0005743">
    <property type="term" value="C:mitochondrial inner membrane"/>
    <property type="evidence" value="ECO:0007669"/>
    <property type="project" value="UniProtKB-SubCell"/>
</dbReference>
<evidence type="ECO:0000256" key="1">
    <source>
        <dbReference type="ARBA" id="ARBA00004943"/>
    </source>
</evidence>
<keyword evidence="8" id="KW-0496">Mitochondrion</keyword>
<keyword evidence="3 8" id="KW-0408">Iron</keyword>